<evidence type="ECO:0000256" key="4">
    <source>
        <dbReference type="ARBA" id="ARBA00009986"/>
    </source>
</evidence>
<comment type="pathway">
    <text evidence="2">Purine metabolism; guanine degradation; xanthine from guanine: step 1/1.</text>
</comment>
<dbReference type="SUPFAM" id="SSF53720">
    <property type="entry name" value="ALDH-like"/>
    <property type="match status" value="2"/>
</dbReference>
<dbReference type="InterPro" id="IPR016161">
    <property type="entry name" value="Ald_DH/histidinol_DH"/>
</dbReference>
<evidence type="ECO:0000256" key="15">
    <source>
        <dbReference type="RuleBase" id="RU003345"/>
    </source>
</evidence>
<protein>
    <recommendedName>
        <fullName evidence="16">Transmembrane channel-like protein</fullName>
    </recommendedName>
</protein>
<evidence type="ECO:0000256" key="13">
    <source>
        <dbReference type="ARBA" id="ARBA00056079"/>
    </source>
</evidence>
<comment type="function">
    <text evidence="13">Catalyzes the hydrolytic deamination of guanine, producing xanthine and ammonia.</text>
</comment>
<evidence type="ECO:0000256" key="9">
    <source>
        <dbReference type="ARBA" id="ARBA00022833"/>
    </source>
</evidence>
<feature type="region of interest" description="Disordered" evidence="17">
    <location>
        <begin position="443"/>
        <end position="488"/>
    </location>
</feature>
<evidence type="ECO:0000256" key="5">
    <source>
        <dbReference type="ARBA" id="ARBA00011738"/>
    </source>
</evidence>
<feature type="transmembrane region" description="Helical" evidence="16">
    <location>
        <begin position="785"/>
        <end position="805"/>
    </location>
</feature>
<feature type="active site" evidence="14">
    <location>
        <position position="1048"/>
    </location>
</feature>
<reference evidence="21" key="1">
    <citation type="submission" date="2020-03" db="EMBL/GenBank/DDBJ databases">
        <title>Studies in the Genomics of Life Span.</title>
        <authorList>
            <person name="Glass D."/>
        </authorList>
    </citation>
    <scope>NUCLEOTIDE SEQUENCE</scope>
    <source>
        <strain evidence="21">LTLLF</strain>
        <tissue evidence="21">Muscle</tissue>
    </source>
</reference>
<dbReference type="PANTHER" id="PTHR11699">
    <property type="entry name" value="ALDEHYDE DEHYDROGENASE-RELATED"/>
    <property type="match status" value="1"/>
</dbReference>
<comment type="similarity">
    <text evidence="16">Belongs to the TMC family.</text>
</comment>
<evidence type="ECO:0000259" key="20">
    <source>
        <dbReference type="Pfam" id="PF07810"/>
    </source>
</evidence>
<dbReference type="NCBIfam" id="TIGR02967">
    <property type="entry name" value="guan_deamin"/>
    <property type="match status" value="1"/>
</dbReference>
<dbReference type="InterPro" id="IPR016160">
    <property type="entry name" value="Ald_DH_CS_CYS"/>
</dbReference>
<dbReference type="PROSITE" id="PS00687">
    <property type="entry name" value="ALDEHYDE_DEHYDR_GLU"/>
    <property type="match status" value="2"/>
</dbReference>
<comment type="caution">
    <text evidence="21">The sequence shown here is derived from an EMBL/GenBank/DDBJ whole genome shotgun (WGS) entry which is preliminary data.</text>
</comment>
<dbReference type="GO" id="GO:0006147">
    <property type="term" value="P:guanine catabolic process"/>
    <property type="evidence" value="ECO:0007669"/>
    <property type="project" value="UniProtKB-UniPathway"/>
</dbReference>
<evidence type="ECO:0000256" key="3">
    <source>
        <dbReference type="ARBA" id="ARBA00006745"/>
    </source>
</evidence>
<gene>
    <name evidence="21" type="ORF">LTLLF_101510</name>
</gene>
<dbReference type="InterPro" id="IPR012496">
    <property type="entry name" value="TMC_dom"/>
</dbReference>
<keyword evidence="11 15" id="KW-0560">Oxidoreductase</keyword>
<dbReference type="InterPro" id="IPR015590">
    <property type="entry name" value="Aldehyde_DH_dom"/>
</dbReference>
<dbReference type="UniPathway" id="UPA00603">
    <property type="reaction ID" value="UER00660"/>
</dbReference>
<evidence type="ECO:0000313" key="22">
    <source>
        <dbReference type="Proteomes" id="UP000710432"/>
    </source>
</evidence>
<evidence type="ECO:0000256" key="16">
    <source>
        <dbReference type="RuleBase" id="RU310713"/>
    </source>
</evidence>
<dbReference type="GO" id="GO:0008892">
    <property type="term" value="F:guanine deaminase activity"/>
    <property type="evidence" value="ECO:0007669"/>
    <property type="project" value="InterPro"/>
</dbReference>
<evidence type="ECO:0000256" key="1">
    <source>
        <dbReference type="ARBA" id="ARBA00001947"/>
    </source>
</evidence>
<dbReference type="Gene3D" id="3.40.605.10">
    <property type="entry name" value="Aldehyde Dehydrogenase, Chain A, domain 1"/>
    <property type="match status" value="3"/>
</dbReference>
<comment type="subcellular location">
    <subcellularLocation>
        <location evidence="16">Membrane</location>
        <topology evidence="16">Multi-pass membrane protein</topology>
    </subcellularLocation>
</comment>
<comment type="similarity">
    <text evidence="4 15">Belongs to the aldehyde dehydrogenase family.</text>
</comment>
<dbReference type="InterPro" id="IPR006680">
    <property type="entry name" value="Amidohydro-rel"/>
</dbReference>
<feature type="domain" description="Amidohydrolase-related" evidence="19">
    <location>
        <begin position="75"/>
        <end position="428"/>
    </location>
</feature>
<dbReference type="InterPro" id="IPR011059">
    <property type="entry name" value="Metal-dep_hydrolase_composite"/>
</dbReference>
<dbReference type="Pfam" id="PF01979">
    <property type="entry name" value="Amidohydro_1"/>
    <property type="match status" value="1"/>
</dbReference>
<comment type="caution">
    <text evidence="16">Lacks conserved residue(s) required for the propagation of feature annotation.</text>
</comment>
<dbReference type="InterPro" id="IPR014311">
    <property type="entry name" value="Guanine_deaminase"/>
</dbReference>
<keyword evidence="16" id="KW-0472">Membrane</keyword>
<keyword evidence="12" id="KW-0520">NAD</keyword>
<evidence type="ECO:0000256" key="2">
    <source>
        <dbReference type="ARBA" id="ARBA00004984"/>
    </source>
</evidence>
<feature type="domain" description="TMC" evidence="20">
    <location>
        <begin position="858"/>
        <end position="906"/>
    </location>
</feature>
<evidence type="ECO:0000256" key="10">
    <source>
        <dbReference type="ARBA" id="ARBA00022990"/>
    </source>
</evidence>
<dbReference type="InterPro" id="IPR016162">
    <property type="entry name" value="Ald_DH_N"/>
</dbReference>
<dbReference type="SUPFAM" id="SSF51556">
    <property type="entry name" value="Metallo-dependent hydrolases"/>
    <property type="match status" value="1"/>
</dbReference>
<keyword evidence="8" id="KW-0378">Hydrolase</keyword>
<feature type="domain" description="Aldehyde dehydrogenase" evidence="18">
    <location>
        <begin position="915"/>
        <end position="990"/>
    </location>
</feature>
<proteinExistence type="inferred from homology"/>
<dbReference type="InterPro" id="IPR016163">
    <property type="entry name" value="Ald_DH_C"/>
</dbReference>
<sequence length="1701" mass="190403">MCAARTPPPLAHIFRGTFVHSTWTCPMEVLRDHLLGVSDSGKIVFLEESSQQENLAKEWCFKPCEIRELSHHEFFMPGLVDTHIHAPQYAFAGSNVDLPLLEWLNKYTFPTEQRFQSTDLAEEVYTRVVRRTLKNGTTTACYFGTIHTDSSLILAEITDKFGQRAFVGKVCMDLNDTVPEYKESTEESVKETERFVSEMLQRNYSRVKPIVTPRFSLSCTENLMSKLGNIAKTHDLHIQSHISETREEVEVVKNLYPGYKNYTDVYDKNNLLTNKTVMAHGCYLSEEELNVFKELGASIAHCPNSNLSLSSGLLNVLEVLKCNVKIGLGTDVAGGYSYSMLDAIRRAVMVSNILLINKVNEKSLTLKEVFRLATLGGSQALGLDSEIGNFEVGKEFDALLINPKASDSPIDLFYGDFVGDISDAVIQKFLYLGEEEDKLPRRESLRPKRKRTRDVINEDDPEPEPEDEETRKAREKERRRRLRRGAEEEEEIDEEELERLKAQLDENRQMIATVKCKPWKMEKKIEVLKEAKKFVSENEGALGKGKGKKWFAFKMMMAKKWAKFLRDFENFKAACVPWENKIKAIESQFGSSVASYFLFLRWMYGVNMVLFILTFSLIMLPEYLWGLPYGSLPRKTVPRAEEASAANFGVLYDFNGLAQYSVLFYGYYDNKRTIGWLNFRLPLSYFLVGIMCIGYSFLVVLKAMTKNIGDDGGGDDNTFNFSWKVFCSWDYLIGNPETADNKFNSITMNFKMNMVMSLLGMFCPTLFDLFAELEDYHPLIALKWLLGRIFALLLGNLYVFILALMDEINNKIEEEKLVKANITLWEANMIKAYNDSLSGNTTGPPFFVHPADVPRGPCWETMVGQEFVRLTVSDVLTTYVTILIGDFLRACFVRFCNYCWCWDLEYGYIFINNEWHDSVSGKKFPVFNPATEEVICHVEEGDKADVDKAVKAARQAFQIGSSWRTMDASERGRLLNKLADLMERDRLLLAAGFPPGVVNFVPGYGPTAGAAISSHMDIDKVSFTGSTEVGKLIKEAAGKSNLKRVTLELGGKSPCIVFADADCEYKKCSFFPVNVSFAVDSAVEFAHQGVFFHQGQICVAASRLFVEESIYDEFVKRSVERAKKYVLGNPLNAGINQGPQIDKEQLDKILDLIESGKKEGAKLECGGGRWGNKGFFVQPTVFSNVTDEMRIAKEEIFGPVQQIMKFKSIDDVIKRANNTSYGLAAGVFTKDLDKAITVSSALQAGIFINNEWHDSVSGKKFPVINPATEEVICHVEEGDKADVDKAVKAARQAFQIGSFWRTMDASERGRLLNKLADLIERDRLLLATMESMNAGKVFPQAYMMDLDISIKTLKYCAGWADKIHGQTIPSDGDFFTYTRREPIGVCGQIIPWNGPLIMLTWKIGPALACGNTVIVKPAEQTPLTALHMASLVKEAGFPPGVVNVVPGYGPTAGAAISSHMDIDKVAFTGSTEVGKLVKEAAGKSNLKRVTLELGGKSPCIVFADADLDNAVEFAHQGVFFHQGQICIAASRLFVEESIYDEFVKRSVERAKKYVLGNPLNAGINQGPQIDKEQHNKILDLIESGKKEGAKLECGGGRWGNKGFFVQPTVFSNVTDEMRIAKEEIFGPVQQIMKFKSIDDVIKRANNTPYGLAAGVFTKDLDKAITVSSALQAGVVWVNCYLAMAVQCPFGGFKMSGNGREL</sequence>
<dbReference type="PROSITE" id="PS00070">
    <property type="entry name" value="ALDEHYDE_DEHYDR_CYS"/>
    <property type="match status" value="2"/>
</dbReference>
<dbReference type="InterPro" id="IPR032466">
    <property type="entry name" value="Metal_Hydrolase"/>
</dbReference>
<keyword evidence="16" id="KW-1133">Transmembrane helix</keyword>
<keyword evidence="10" id="KW-0007">Acetylation</keyword>
<dbReference type="GO" id="GO:0016020">
    <property type="term" value="C:membrane"/>
    <property type="evidence" value="ECO:0007669"/>
    <property type="project" value="UniProtKB-SubCell"/>
</dbReference>
<evidence type="ECO:0000256" key="12">
    <source>
        <dbReference type="ARBA" id="ARBA00023027"/>
    </source>
</evidence>
<dbReference type="Pfam" id="PF00171">
    <property type="entry name" value="Aldedh"/>
    <property type="match status" value="2"/>
</dbReference>
<keyword evidence="7" id="KW-0479">Metal-binding</keyword>
<organism evidence="21 22">
    <name type="scientific">Microtus ochrogaster</name>
    <name type="common">Prairie vole</name>
    <dbReference type="NCBI Taxonomy" id="79684"/>
    <lineage>
        <taxon>Eukaryota</taxon>
        <taxon>Metazoa</taxon>
        <taxon>Chordata</taxon>
        <taxon>Craniata</taxon>
        <taxon>Vertebrata</taxon>
        <taxon>Euteleostomi</taxon>
        <taxon>Mammalia</taxon>
        <taxon>Eutheria</taxon>
        <taxon>Euarchontoglires</taxon>
        <taxon>Glires</taxon>
        <taxon>Rodentia</taxon>
        <taxon>Myomorpha</taxon>
        <taxon>Muroidea</taxon>
        <taxon>Cricetidae</taxon>
        <taxon>Arvicolinae</taxon>
        <taxon>Microtus</taxon>
    </lineage>
</organism>
<evidence type="ECO:0000256" key="8">
    <source>
        <dbReference type="ARBA" id="ARBA00022801"/>
    </source>
</evidence>
<evidence type="ECO:0000256" key="14">
    <source>
        <dbReference type="PROSITE-ProRule" id="PRU10007"/>
    </source>
</evidence>
<dbReference type="CDD" id="cd07141">
    <property type="entry name" value="ALDH_F1AB_F2_RALDH1"/>
    <property type="match status" value="1"/>
</dbReference>
<dbReference type="FunFam" id="3.20.20.140:FF:000021">
    <property type="entry name" value="Guanine deaminase"/>
    <property type="match status" value="1"/>
</dbReference>
<comment type="cofactor">
    <cofactor evidence="1">
        <name>Zn(2+)</name>
        <dbReference type="ChEBI" id="CHEBI:29105"/>
    </cofactor>
</comment>
<keyword evidence="16" id="KW-0812">Transmembrane</keyword>
<dbReference type="GO" id="GO:0008270">
    <property type="term" value="F:zinc ion binding"/>
    <property type="evidence" value="ECO:0007669"/>
    <property type="project" value="InterPro"/>
</dbReference>
<dbReference type="CDD" id="cd01303">
    <property type="entry name" value="GDEase"/>
    <property type="match status" value="1"/>
</dbReference>
<evidence type="ECO:0000259" key="19">
    <source>
        <dbReference type="Pfam" id="PF01979"/>
    </source>
</evidence>
<dbReference type="SUPFAM" id="SSF51338">
    <property type="entry name" value="Composite domain of metallo-dependent hydrolases"/>
    <property type="match status" value="1"/>
</dbReference>
<evidence type="ECO:0000313" key="21">
    <source>
        <dbReference type="EMBL" id="KAH0521401.1"/>
    </source>
</evidence>
<keyword evidence="6" id="KW-0597">Phosphoprotein</keyword>
<dbReference type="Gene3D" id="2.30.40.10">
    <property type="entry name" value="Urease, subunit C, domain 1"/>
    <property type="match status" value="1"/>
</dbReference>
<feature type="compositionally biased region" description="Acidic residues" evidence="17">
    <location>
        <begin position="457"/>
        <end position="468"/>
    </location>
</feature>
<comment type="similarity">
    <text evidence="3">Belongs to the metallo-dependent hydrolases superfamily. ATZ/TRZ family.</text>
</comment>
<comment type="subunit">
    <text evidence="5">Homodimer.</text>
</comment>
<accession>A0A8J6H2E3</accession>
<dbReference type="Gene3D" id="3.40.309.10">
    <property type="entry name" value="Aldehyde Dehydrogenase, Chain A, domain 2"/>
    <property type="match status" value="2"/>
</dbReference>
<evidence type="ECO:0000259" key="18">
    <source>
        <dbReference type="Pfam" id="PF00171"/>
    </source>
</evidence>
<dbReference type="Pfam" id="PF07810">
    <property type="entry name" value="TMC"/>
    <property type="match status" value="1"/>
</dbReference>
<name>A0A8J6H2E3_MICOH</name>
<feature type="active site" evidence="14">
    <location>
        <position position="1492"/>
    </location>
</feature>
<dbReference type="FunFam" id="3.40.309.10:FF:000001">
    <property type="entry name" value="Mitochondrial aldehyde dehydrogenase 2"/>
    <property type="match status" value="2"/>
</dbReference>
<dbReference type="GO" id="GO:0016620">
    <property type="term" value="F:oxidoreductase activity, acting on the aldehyde or oxo group of donors, NAD or NADP as acceptor"/>
    <property type="evidence" value="ECO:0007669"/>
    <property type="project" value="InterPro"/>
</dbReference>
<feature type="transmembrane region" description="Helical" evidence="16">
    <location>
        <begin position="602"/>
        <end position="625"/>
    </location>
</feature>
<dbReference type="Proteomes" id="UP000710432">
    <property type="component" value="Unassembled WGS sequence"/>
</dbReference>
<evidence type="ECO:0000256" key="11">
    <source>
        <dbReference type="ARBA" id="ARBA00023002"/>
    </source>
</evidence>
<keyword evidence="9" id="KW-0862">Zinc</keyword>
<dbReference type="FunFam" id="3.40.605.10:FF:000029">
    <property type="entry name" value="Aldehyde dehydrogenase, mitochondrial"/>
    <property type="match status" value="1"/>
</dbReference>
<dbReference type="EMBL" id="JAATJU010000100">
    <property type="protein sequence ID" value="KAH0521401.1"/>
    <property type="molecule type" value="Genomic_DNA"/>
</dbReference>
<feature type="transmembrane region" description="Helical" evidence="16">
    <location>
        <begin position="681"/>
        <end position="701"/>
    </location>
</feature>
<feature type="transmembrane region" description="Helical" evidence="16">
    <location>
        <begin position="754"/>
        <end position="773"/>
    </location>
</feature>
<evidence type="ECO:0000256" key="7">
    <source>
        <dbReference type="ARBA" id="ARBA00022723"/>
    </source>
</evidence>
<feature type="domain" description="Aldehyde dehydrogenase" evidence="18">
    <location>
        <begin position="1252"/>
        <end position="1700"/>
    </location>
</feature>
<dbReference type="Gene3D" id="3.20.20.140">
    <property type="entry name" value="Metal-dependent hydrolases"/>
    <property type="match status" value="1"/>
</dbReference>
<evidence type="ECO:0000256" key="17">
    <source>
        <dbReference type="SAM" id="MobiDB-lite"/>
    </source>
</evidence>
<dbReference type="InterPro" id="IPR029510">
    <property type="entry name" value="Ald_DH_CS_GLU"/>
</dbReference>
<evidence type="ECO:0000256" key="6">
    <source>
        <dbReference type="ARBA" id="ARBA00022553"/>
    </source>
</evidence>